<proteinExistence type="predicted"/>
<organism evidence="1 2">
    <name type="scientific">Leptospira kirschneri serovar Bulgarica str. Nikolaevo</name>
    <dbReference type="NCBI Taxonomy" id="1240687"/>
    <lineage>
        <taxon>Bacteria</taxon>
        <taxon>Pseudomonadati</taxon>
        <taxon>Spirochaetota</taxon>
        <taxon>Spirochaetia</taxon>
        <taxon>Leptospirales</taxon>
        <taxon>Leptospiraceae</taxon>
        <taxon>Leptospira</taxon>
    </lineage>
</organism>
<dbReference type="Proteomes" id="UP000011980">
    <property type="component" value="Unassembled WGS sequence"/>
</dbReference>
<dbReference type="AlphaFoldDB" id="M6FHW9"/>
<name>M6FHW9_9LEPT</name>
<evidence type="ECO:0000313" key="2">
    <source>
        <dbReference type="Proteomes" id="UP000011980"/>
    </source>
</evidence>
<gene>
    <name evidence="1" type="ORF">LEP1GSC008_1426</name>
</gene>
<protein>
    <submittedName>
        <fullName evidence="1">Uncharacterized protein</fullName>
    </submittedName>
</protein>
<evidence type="ECO:0000313" key="1">
    <source>
        <dbReference type="EMBL" id="EMK25689.1"/>
    </source>
</evidence>
<accession>M6FHW9</accession>
<reference evidence="1 2" key="1">
    <citation type="submission" date="2013-01" db="EMBL/GenBank/DDBJ databases">
        <authorList>
            <person name="Harkins D.M."/>
            <person name="Durkin A.S."/>
            <person name="Brinkac L.M."/>
            <person name="Haft D.H."/>
            <person name="Selengut J.D."/>
            <person name="Sanka R."/>
            <person name="DePew J."/>
            <person name="Purushe J."/>
            <person name="Galloway R.L."/>
            <person name="Vinetz J.M."/>
            <person name="Sutton G.G."/>
            <person name="Nierman W.C."/>
            <person name="Fouts D.E."/>
        </authorList>
    </citation>
    <scope>NUCLEOTIDE SEQUENCE [LARGE SCALE GENOMIC DNA]</scope>
    <source>
        <strain evidence="1 2">Nikolaevo</strain>
    </source>
</reference>
<dbReference type="EMBL" id="ANCE01000035">
    <property type="protein sequence ID" value="EMK25689.1"/>
    <property type="molecule type" value="Genomic_DNA"/>
</dbReference>
<sequence length="42" mass="4863">MKTQAERFTELNVSLSKCPILRKALPKFYESFEVTQASRSLN</sequence>
<dbReference type="PATRIC" id="fig|1240687.3.peg.639"/>
<comment type="caution">
    <text evidence="1">The sequence shown here is derived from an EMBL/GenBank/DDBJ whole genome shotgun (WGS) entry which is preliminary data.</text>
</comment>